<proteinExistence type="predicted"/>
<sequence length="25" mass="3021">MQRNFFNCFNMLSVCVRILTRITRG</sequence>
<dbReference type="EMBL" id="LT991976">
    <property type="protein sequence ID" value="SPK71099.1"/>
    <property type="molecule type" value="Genomic_DNA"/>
</dbReference>
<reference evidence="1 2" key="1">
    <citation type="submission" date="2018-01" db="EMBL/GenBank/DDBJ databases">
        <authorList>
            <person name="Gaut B.S."/>
            <person name="Morton B.R."/>
            <person name="Clegg M.T."/>
            <person name="Duvall M.R."/>
        </authorList>
    </citation>
    <scope>NUCLEOTIDE SEQUENCE [LARGE SCALE GENOMIC DNA]</scope>
    <source>
        <strain evidence="1">Cupriavidus taiwanensis LMG 19425</strain>
    </source>
</reference>
<accession>A0A375IC40</accession>
<organism evidence="1 2">
    <name type="scientific">Cupriavidus taiwanensis</name>
    <dbReference type="NCBI Taxonomy" id="164546"/>
    <lineage>
        <taxon>Bacteria</taxon>
        <taxon>Pseudomonadati</taxon>
        <taxon>Pseudomonadota</taxon>
        <taxon>Betaproteobacteria</taxon>
        <taxon>Burkholderiales</taxon>
        <taxon>Burkholderiaceae</taxon>
        <taxon>Cupriavidus</taxon>
    </lineage>
</organism>
<gene>
    <name evidence="1" type="ORF">CT19425_30323</name>
</gene>
<dbReference type="AlphaFoldDB" id="A0A375IC40"/>
<evidence type="ECO:0000313" key="1">
    <source>
        <dbReference type="EMBL" id="SPK71099.1"/>
    </source>
</evidence>
<evidence type="ECO:0000313" key="2">
    <source>
        <dbReference type="Proteomes" id="UP000255505"/>
    </source>
</evidence>
<name>A0A375IC40_9BURK</name>
<protein>
    <submittedName>
        <fullName evidence="1">Uncharacterized protein</fullName>
    </submittedName>
</protein>
<dbReference type="Proteomes" id="UP000255505">
    <property type="component" value="Chromosome I"/>
</dbReference>